<proteinExistence type="predicted"/>
<dbReference type="EMBL" id="CM004387">
    <property type="protein sequence ID" value="KAG8662478.1"/>
    <property type="molecule type" value="Genomic_DNA"/>
</dbReference>
<comment type="caution">
    <text evidence="1">The sequence shown here is derived from an EMBL/GenBank/DDBJ whole genome shotgun (WGS) entry which is preliminary data.</text>
</comment>
<dbReference type="Proteomes" id="UP000091857">
    <property type="component" value="Chromosome 1"/>
</dbReference>
<protein>
    <submittedName>
        <fullName evidence="1">Uncharacterized protein</fullName>
    </submittedName>
</protein>
<evidence type="ECO:0000313" key="1">
    <source>
        <dbReference type="EMBL" id="KAG8662478.1"/>
    </source>
</evidence>
<name>A0ACB7IEZ6_MANES</name>
<organism evidence="1 2">
    <name type="scientific">Manihot esculenta</name>
    <name type="common">Cassava</name>
    <name type="synonym">Jatropha manihot</name>
    <dbReference type="NCBI Taxonomy" id="3983"/>
    <lineage>
        <taxon>Eukaryota</taxon>
        <taxon>Viridiplantae</taxon>
        <taxon>Streptophyta</taxon>
        <taxon>Embryophyta</taxon>
        <taxon>Tracheophyta</taxon>
        <taxon>Spermatophyta</taxon>
        <taxon>Magnoliopsida</taxon>
        <taxon>eudicotyledons</taxon>
        <taxon>Gunneridae</taxon>
        <taxon>Pentapetalae</taxon>
        <taxon>rosids</taxon>
        <taxon>fabids</taxon>
        <taxon>Malpighiales</taxon>
        <taxon>Euphorbiaceae</taxon>
        <taxon>Crotonoideae</taxon>
        <taxon>Manihoteae</taxon>
        <taxon>Manihot</taxon>
    </lineage>
</organism>
<sequence length="363" mass="39458">MWKPVFLEIKTSCVHCTSKSSGSFTNLSLSSPSSLKYHFSLFFLPPYPISLPLSLKSPFPFSYSSKMRMSCNGCRVLRKGCSENCSIRPCLQWIKSPESQANATVFLAKFYGRAGLMNLINAGPEHLRPAIFRSLLYEACGRIVNPIYGSVGLLWSGSWQLCQDAVEGVLKGTSITPINSEAAANGHGPPLKVYDIRHVSKDENSAASNDAKRVKTRCRVRRVVKPKVSNNNKPCRGVGLGAAGNELTRSMSHGSSVSHLSELAMVDGESKETESMVSEETAEASLLFKAEPESAAKSNGGVQDHATREMAGLGLELTLGLEPVSRASHVVPVKKRKLESYGYSSSEDDTYNTELGLDYPACH</sequence>
<accession>A0ACB7IEZ6</accession>
<reference evidence="2" key="1">
    <citation type="journal article" date="2016" name="Nat. Biotechnol.">
        <title>Sequencing wild and cultivated cassava and related species reveals extensive interspecific hybridization and genetic diversity.</title>
        <authorList>
            <person name="Bredeson J.V."/>
            <person name="Lyons J.B."/>
            <person name="Prochnik S.E."/>
            <person name="Wu G.A."/>
            <person name="Ha C.M."/>
            <person name="Edsinger-Gonzales E."/>
            <person name="Grimwood J."/>
            <person name="Schmutz J."/>
            <person name="Rabbi I.Y."/>
            <person name="Egesi C."/>
            <person name="Nauluvula P."/>
            <person name="Lebot V."/>
            <person name="Ndunguru J."/>
            <person name="Mkamilo G."/>
            <person name="Bart R.S."/>
            <person name="Setter T.L."/>
            <person name="Gleadow R.M."/>
            <person name="Kulakow P."/>
            <person name="Ferguson M.E."/>
            <person name="Rounsley S."/>
            <person name="Rokhsar D.S."/>
        </authorList>
    </citation>
    <scope>NUCLEOTIDE SEQUENCE [LARGE SCALE GENOMIC DNA]</scope>
    <source>
        <strain evidence="2">cv. AM560-2</strain>
    </source>
</reference>
<gene>
    <name evidence="1" type="ORF">MANES_01G110000v8</name>
</gene>
<evidence type="ECO:0000313" key="2">
    <source>
        <dbReference type="Proteomes" id="UP000091857"/>
    </source>
</evidence>
<keyword evidence="2" id="KW-1185">Reference proteome</keyword>